<protein>
    <submittedName>
        <fullName evidence="1">Uncharacterized protein</fullName>
    </submittedName>
</protein>
<reference evidence="1 2" key="1">
    <citation type="submission" date="2018-12" db="EMBL/GenBank/DDBJ databases">
        <authorList>
            <consortium name="Pathogen Informatics"/>
        </authorList>
    </citation>
    <scope>NUCLEOTIDE SEQUENCE [LARGE SCALE GENOMIC DNA]</scope>
    <source>
        <strain evidence="1 2">NCTC12967</strain>
    </source>
</reference>
<accession>A0A3S4U4R0</accession>
<dbReference type="RefSeq" id="WP_061787746.1">
    <property type="nucleotide sequence ID" value="NZ_LR134406.1"/>
</dbReference>
<dbReference type="GeneID" id="64406413"/>
<dbReference type="Proteomes" id="UP000273044">
    <property type="component" value="Chromosome"/>
</dbReference>
<sequence>MVEFFGVRHHSPAAARLVARRITDRPPAAVLIEGPTEYNQRIEELMLDHELPVMLYSWAPMFPDAPEDSTEWGIRRGSFYPLTDYSPEWVALRTAHRAGIPVEFIDLPWLAFADTAVAENRYAEAPVTKEAADRLIREFGVDDMAGLIDELIEIDPELSLESYRERIGLLGSILRGEPDRETKTREAHMAHRITDARRRFGDDMLVVCGAAHVDGLEALLSREVEPVDVWMPPADDNRYGIALTPTSYAALDALDGYDAGQPNPGFYDRLYRDRAEGRRDTSEELLGQVVLELRRAKQFVSPADLIAVQATAGALAQLRGHQQIWRTDLVEGITTALVKDDSGKDHPLLAHVNDALRGDRLGHLAAGTRQPPLTLELRAGLEALGLLPAPKRREESADLSNDLGLRRSQLLHSLVALDIPGIGLTASADDDGVERWFLVWTPAFEGSLVEAARYGGSREQAVTARLLERAADITSDPAAAANLVLEAALCGVARLSVSLQARTETLLATSANLMGIGAATGVLMRLYRYDPILRATGRADLGRLLEVAFNRSVRLLERLSPLPEGPGLEGFIQAVYQLTDSAERIGGDLDYDIDGYHQALSVVVGDDRQAPTVRGAALGAQWLTGARPDPEIAGLLSVIALPEQLGDFVAGLLGVAREAALRRPDALLRLDDILTGLDDDAFFASLPGLRRAFSCYTQRERFQVAQLILGETAGSTLLDFSGSAEDATAIAKFESAVAKSLDRFLGRRHG</sequence>
<dbReference type="AlphaFoldDB" id="A0A3S4U4R0"/>
<evidence type="ECO:0000313" key="1">
    <source>
        <dbReference type="EMBL" id="VEH69660.1"/>
    </source>
</evidence>
<dbReference type="InterPro" id="IPR043737">
    <property type="entry name" value="DUF5682"/>
</dbReference>
<name>A0A3S4U4R0_9ACTN</name>
<organism evidence="1 2">
    <name type="scientific">Arachnia propionica</name>
    <dbReference type="NCBI Taxonomy" id="1750"/>
    <lineage>
        <taxon>Bacteria</taxon>
        <taxon>Bacillati</taxon>
        <taxon>Actinomycetota</taxon>
        <taxon>Actinomycetes</taxon>
        <taxon>Propionibacteriales</taxon>
        <taxon>Propionibacteriaceae</taxon>
        <taxon>Arachnia</taxon>
    </lineage>
</organism>
<proteinExistence type="predicted"/>
<evidence type="ECO:0000313" key="2">
    <source>
        <dbReference type="Proteomes" id="UP000273044"/>
    </source>
</evidence>
<keyword evidence="2" id="KW-1185">Reference proteome</keyword>
<dbReference type="EMBL" id="LR134406">
    <property type="protein sequence ID" value="VEH69660.1"/>
    <property type="molecule type" value="Genomic_DNA"/>
</dbReference>
<gene>
    <name evidence="1" type="ORF">NCTC12967_00933</name>
</gene>
<dbReference type="Pfam" id="PF18934">
    <property type="entry name" value="DUF5682"/>
    <property type="match status" value="1"/>
</dbReference>